<protein>
    <submittedName>
        <fullName evidence="2">Uncharacterized protein</fullName>
    </submittedName>
</protein>
<keyword evidence="3" id="KW-1185">Reference proteome</keyword>
<organism evidence="2 3">
    <name type="scientific">Polarella glacialis</name>
    <name type="common">Dinoflagellate</name>
    <dbReference type="NCBI Taxonomy" id="89957"/>
    <lineage>
        <taxon>Eukaryota</taxon>
        <taxon>Sar</taxon>
        <taxon>Alveolata</taxon>
        <taxon>Dinophyceae</taxon>
        <taxon>Suessiales</taxon>
        <taxon>Suessiaceae</taxon>
        <taxon>Polarella</taxon>
    </lineage>
</organism>
<feature type="region of interest" description="Disordered" evidence="1">
    <location>
        <begin position="28"/>
        <end position="81"/>
    </location>
</feature>
<comment type="caution">
    <text evidence="2">The sequence shown here is derived from an EMBL/GenBank/DDBJ whole genome shotgun (WGS) entry which is preliminary data.</text>
</comment>
<evidence type="ECO:0000256" key="1">
    <source>
        <dbReference type="SAM" id="MobiDB-lite"/>
    </source>
</evidence>
<proteinExistence type="predicted"/>
<dbReference type="Proteomes" id="UP000654075">
    <property type="component" value="Unassembled WGS sequence"/>
</dbReference>
<evidence type="ECO:0000313" key="3">
    <source>
        <dbReference type="Proteomes" id="UP000654075"/>
    </source>
</evidence>
<accession>A0A813HWP9</accession>
<dbReference type="EMBL" id="CAJNNV010033128">
    <property type="protein sequence ID" value="CAE8642167.1"/>
    <property type="molecule type" value="Genomic_DNA"/>
</dbReference>
<name>A0A813HWP9_POLGL</name>
<gene>
    <name evidence="2" type="ORF">PGLA1383_LOCUS56699</name>
</gene>
<sequence>MQENSDSSMWEQWGVVFDGEWDCARESMHLDALQPDETLTDQSPRTPPRRVARPLRETAGGDFGAEETPERCSQPRQPSAEVVDKNSMWEMWGVVADGEWEMASQDLTLTAPEALRGSAVIVALDAEGANDQHWSIDAEYDAIGGSMPLPGPGSRCDQAGSHRGASGDCFETQCREVEAQNRRLALSSLCRGTGSGNALKSLLAIAGGSWLLAVAAAELAWSLGPEPELFA</sequence>
<evidence type="ECO:0000313" key="2">
    <source>
        <dbReference type="EMBL" id="CAE8642167.1"/>
    </source>
</evidence>
<dbReference type="AlphaFoldDB" id="A0A813HWP9"/>
<reference evidence="2" key="1">
    <citation type="submission" date="2021-02" db="EMBL/GenBank/DDBJ databases">
        <authorList>
            <person name="Dougan E. K."/>
            <person name="Rhodes N."/>
            <person name="Thang M."/>
            <person name="Chan C."/>
        </authorList>
    </citation>
    <scope>NUCLEOTIDE SEQUENCE</scope>
</reference>